<protein>
    <submittedName>
        <fullName evidence="1">Uncharacterized protein</fullName>
    </submittedName>
</protein>
<comment type="caution">
    <text evidence="1">The sequence shown here is derived from an EMBL/GenBank/DDBJ whole genome shotgun (WGS) entry which is preliminary data.</text>
</comment>
<dbReference type="Proteomes" id="UP000237246">
    <property type="component" value="Unassembled WGS sequence"/>
</dbReference>
<gene>
    <name evidence="1" type="ORF">CIB84_005451</name>
</gene>
<sequence>MEERGNFQTQRAHHCNPKQIWMAWDSLCGRDLLRPTIRRASSIVRTGQRGDTPSLEELRRLLWTRARPMGHVDEVWPNLYVGDL</sequence>
<name>A0A2P4T357_BAMTH</name>
<proteinExistence type="predicted"/>
<accession>A0A2P4T357</accession>
<dbReference type="OrthoDB" id="426001at2759"/>
<organism evidence="1 2">
    <name type="scientific">Bambusicola thoracicus</name>
    <name type="common">Chinese bamboo-partridge</name>
    <name type="synonym">Perdix thoracica</name>
    <dbReference type="NCBI Taxonomy" id="9083"/>
    <lineage>
        <taxon>Eukaryota</taxon>
        <taxon>Metazoa</taxon>
        <taxon>Chordata</taxon>
        <taxon>Craniata</taxon>
        <taxon>Vertebrata</taxon>
        <taxon>Euteleostomi</taxon>
        <taxon>Archelosauria</taxon>
        <taxon>Archosauria</taxon>
        <taxon>Dinosauria</taxon>
        <taxon>Saurischia</taxon>
        <taxon>Theropoda</taxon>
        <taxon>Coelurosauria</taxon>
        <taxon>Aves</taxon>
        <taxon>Neognathae</taxon>
        <taxon>Galloanserae</taxon>
        <taxon>Galliformes</taxon>
        <taxon>Phasianidae</taxon>
        <taxon>Perdicinae</taxon>
        <taxon>Bambusicola</taxon>
    </lineage>
</organism>
<evidence type="ECO:0000313" key="1">
    <source>
        <dbReference type="EMBL" id="POI30797.1"/>
    </source>
</evidence>
<evidence type="ECO:0000313" key="2">
    <source>
        <dbReference type="Proteomes" id="UP000237246"/>
    </source>
</evidence>
<reference evidence="1 2" key="1">
    <citation type="submission" date="2018-01" db="EMBL/GenBank/DDBJ databases">
        <title>Comparison of the Chinese Bamboo Partridge and Red Junglefowl genome sequences highlights the importance of demography in genome evolution.</title>
        <authorList>
            <person name="Tiley G.P."/>
            <person name="Kimball R.T."/>
            <person name="Braun E.L."/>
            <person name="Burleigh J.G."/>
        </authorList>
    </citation>
    <scope>NUCLEOTIDE SEQUENCE [LARGE SCALE GENOMIC DNA]</scope>
    <source>
        <strain evidence="1">RTK389</strain>
        <tissue evidence="1">Blood</tissue>
    </source>
</reference>
<dbReference type="AlphaFoldDB" id="A0A2P4T357"/>
<dbReference type="EMBL" id="PPHD01010643">
    <property type="protein sequence ID" value="POI30797.1"/>
    <property type="molecule type" value="Genomic_DNA"/>
</dbReference>
<keyword evidence="2" id="KW-1185">Reference proteome</keyword>